<sequence length="551" mass="59803">MYLTQNPVLQHELLANLRRPRAFLLLAAYVALLGGIVLLAWPQQRVIDMAQPAEAQRLVNLFFLGQYLLASLMAPSFAAGAITGEKERLSFEQLVASPLRPGAVVLGKLLASLTHLAVLVFCSLPIVMLCLPLGGVGFYDVAAAYVAMLSSIVLFGMVSLWASSLFGRTAAALVVSYLMILPLALVGVLVWIELQSLGEARLLVATTFVPAFCLAGSVVLWDMARKRLLYPPDLGAGGQDVVDVESESTKAIGLYIDRDAFPDRLFAPPKRTDFLPEGANPIYDKEMRSEIFSGGTLMLRIVIQISMVLAIPIMGYCLYVAPWLAPWHIAYVLLFNMLCGPVFSAGSVASERERQTLDLLLTTLITPWQILWGKLLAGLRVSTVLTGFLMWPVLLACIIPIYTFQNPLNLLTLGGYFVIFLLACLTTSLTGLVCSTMSAKTSTALVASYLVIITLFLAPLAGKYFADTFYRGTPAGEAMAAASAVSPFAAAFALPLDYDREKAADNPAAEAAQAKGEPVLFFAHVGWSVVYNTALLGLLMWLFKTRWRVAD</sequence>
<gene>
    <name evidence="7" type="ORF">Spa11_36510</name>
</gene>
<evidence type="ECO:0000259" key="6">
    <source>
        <dbReference type="Pfam" id="PF12698"/>
    </source>
</evidence>
<evidence type="ECO:0000313" key="7">
    <source>
        <dbReference type="EMBL" id="QDV75434.1"/>
    </source>
</evidence>
<keyword evidence="3 5" id="KW-1133">Transmembrane helix</keyword>
<accession>A0A518KCB5</accession>
<dbReference type="Proteomes" id="UP000316426">
    <property type="component" value="Chromosome"/>
</dbReference>
<organism evidence="7 8">
    <name type="scientific">Botrimarina mediterranea</name>
    <dbReference type="NCBI Taxonomy" id="2528022"/>
    <lineage>
        <taxon>Bacteria</taxon>
        <taxon>Pseudomonadati</taxon>
        <taxon>Planctomycetota</taxon>
        <taxon>Planctomycetia</taxon>
        <taxon>Pirellulales</taxon>
        <taxon>Lacipirellulaceae</taxon>
        <taxon>Botrimarina</taxon>
    </lineage>
</organism>
<dbReference type="GO" id="GO:0140359">
    <property type="term" value="F:ABC-type transporter activity"/>
    <property type="evidence" value="ECO:0007669"/>
    <property type="project" value="InterPro"/>
</dbReference>
<keyword evidence="2 5" id="KW-0812">Transmembrane</keyword>
<feature type="transmembrane region" description="Helical" evidence="5">
    <location>
        <begin position="384"/>
        <end position="404"/>
    </location>
</feature>
<evidence type="ECO:0000256" key="4">
    <source>
        <dbReference type="ARBA" id="ARBA00023136"/>
    </source>
</evidence>
<dbReference type="InterPro" id="IPR051328">
    <property type="entry name" value="T7SS_ABC-Transporter"/>
</dbReference>
<feature type="transmembrane region" description="Helical" evidence="5">
    <location>
        <begin position="297"/>
        <end position="321"/>
    </location>
</feature>
<evidence type="ECO:0000256" key="1">
    <source>
        <dbReference type="ARBA" id="ARBA00004141"/>
    </source>
</evidence>
<feature type="transmembrane region" description="Helical" evidence="5">
    <location>
        <begin position="446"/>
        <end position="466"/>
    </location>
</feature>
<dbReference type="RefSeq" id="WP_145114708.1">
    <property type="nucleotide sequence ID" value="NZ_CP036349.1"/>
</dbReference>
<feature type="transmembrane region" description="Helical" evidence="5">
    <location>
        <begin position="327"/>
        <end position="349"/>
    </location>
</feature>
<feature type="transmembrane region" description="Helical" evidence="5">
    <location>
        <begin position="21"/>
        <end position="41"/>
    </location>
</feature>
<dbReference type="GO" id="GO:0005886">
    <property type="term" value="C:plasma membrane"/>
    <property type="evidence" value="ECO:0007669"/>
    <property type="project" value="UniProtKB-SubCell"/>
</dbReference>
<dbReference type="PANTHER" id="PTHR43077:SF10">
    <property type="entry name" value="TRANSPORT PERMEASE PROTEIN"/>
    <property type="match status" value="1"/>
</dbReference>
<feature type="transmembrane region" description="Helical" evidence="5">
    <location>
        <begin position="141"/>
        <end position="162"/>
    </location>
</feature>
<reference evidence="7 8" key="1">
    <citation type="submission" date="2019-02" db="EMBL/GenBank/DDBJ databases">
        <title>Deep-cultivation of Planctomycetes and their phenomic and genomic characterization uncovers novel biology.</title>
        <authorList>
            <person name="Wiegand S."/>
            <person name="Jogler M."/>
            <person name="Boedeker C."/>
            <person name="Pinto D."/>
            <person name="Vollmers J."/>
            <person name="Rivas-Marin E."/>
            <person name="Kohn T."/>
            <person name="Peeters S.H."/>
            <person name="Heuer A."/>
            <person name="Rast P."/>
            <person name="Oberbeckmann S."/>
            <person name="Bunk B."/>
            <person name="Jeske O."/>
            <person name="Meyerdierks A."/>
            <person name="Storesund J.E."/>
            <person name="Kallscheuer N."/>
            <person name="Luecker S."/>
            <person name="Lage O.M."/>
            <person name="Pohl T."/>
            <person name="Merkel B.J."/>
            <person name="Hornburger P."/>
            <person name="Mueller R.-W."/>
            <person name="Bruemmer F."/>
            <person name="Labrenz M."/>
            <person name="Spormann A.M."/>
            <person name="Op den Camp H."/>
            <person name="Overmann J."/>
            <person name="Amann R."/>
            <person name="Jetten M.S.M."/>
            <person name="Mascher T."/>
            <person name="Medema M.H."/>
            <person name="Devos D.P."/>
            <person name="Kaster A.-K."/>
            <person name="Ovreas L."/>
            <person name="Rohde M."/>
            <person name="Galperin M.Y."/>
            <person name="Jogler C."/>
        </authorList>
    </citation>
    <scope>NUCLEOTIDE SEQUENCE [LARGE SCALE GENOMIC DNA]</scope>
    <source>
        <strain evidence="7 8">Spa11</strain>
    </source>
</reference>
<dbReference type="InterPro" id="IPR013525">
    <property type="entry name" value="ABC2_TM"/>
</dbReference>
<evidence type="ECO:0000256" key="3">
    <source>
        <dbReference type="ARBA" id="ARBA00022989"/>
    </source>
</evidence>
<feature type="transmembrane region" description="Helical" evidence="5">
    <location>
        <begin position="410"/>
        <end position="434"/>
    </location>
</feature>
<name>A0A518KCB5_9BACT</name>
<keyword evidence="8" id="KW-1185">Reference proteome</keyword>
<keyword evidence="4 5" id="KW-0472">Membrane</keyword>
<dbReference type="Pfam" id="PF12679">
    <property type="entry name" value="ABC2_membrane_2"/>
    <property type="match status" value="1"/>
</dbReference>
<feature type="transmembrane region" description="Helical" evidence="5">
    <location>
        <begin position="519"/>
        <end position="543"/>
    </location>
</feature>
<feature type="transmembrane region" description="Helical" evidence="5">
    <location>
        <begin position="200"/>
        <end position="221"/>
    </location>
</feature>
<evidence type="ECO:0000313" key="8">
    <source>
        <dbReference type="Proteomes" id="UP000316426"/>
    </source>
</evidence>
<dbReference type="EMBL" id="CP036349">
    <property type="protein sequence ID" value="QDV75434.1"/>
    <property type="molecule type" value="Genomic_DNA"/>
</dbReference>
<feature type="domain" description="ABC-2 type transporter transmembrane" evidence="6">
    <location>
        <begin position="54"/>
        <end position="214"/>
    </location>
</feature>
<evidence type="ECO:0000256" key="5">
    <source>
        <dbReference type="SAM" id="Phobius"/>
    </source>
</evidence>
<feature type="transmembrane region" description="Helical" evidence="5">
    <location>
        <begin position="103"/>
        <end position="129"/>
    </location>
</feature>
<comment type="subcellular location">
    <subcellularLocation>
        <location evidence="1">Membrane</location>
        <topology evidence="1">Multi-pass membrane protein</topology>
    </subcellularLocation>
</comment>
<dbReference type="PANTHER" id="PTHR43077">
    <property type="entry name" value="TRANSPORT PERMEASE YVFS-RELATED"/>
    <property type="match status" value="1"/>
</dbReference>
<dbReference type="Pfam" id="PF12698">
    <property type="entry name" value="ABC2_membrane_3"/>
    <property type="match status" value="1"/>
</dbReference>
<dbReference type="AlphaFoldDB" id="A0A518KCB5"/>
<evidence type="ECO:0000256" key="2">
    <source>
        <dbReference type="ARBA" id="ARBA00022692"/>
    </source>
</evidence>
<dbReference type="KEGG" id="bmei:Spa11_36510"/>
<protein>
    <submittedName>
        <fullName evidence="7">ABC-2 family transporter protein</fullName>
    </submittedName>
</protein>
<proteinExistence type="predicted"/>
<feature type="transmembrane region" description="Helical" evidence="5">
    <location>
        <begin position="174"/>
        <end position="194"/>
    </location>
</feature>
<feature type="transmembrane region" description="Helical" evidence="5">
    <location>
        <begin position="61"/>
        <end position="82"/>
    </location>
</feature>